<name>A0A0F9L6C3_9ZZZZ</name>
<feature type="non-terminal residue" evidence="1">
    <location>
        <position position="1"/>
    </location>
</feature>
<gene>
    <name evidence="1" type="ORF">LCGC14_1550690</name>
</gene>
<evidence type="ECO:0000313" key="1">
    <source>
        <dbReference type="EMBL" id="KKM57502.1"/>
    </source>
</evidence>
<sequence length="30" mass="3443">PIDGQIVENFTYIGKTTFEKEKLLSISDQK</sequence>
<dbReference type="EMBL" id="LAZR01011851">
    <property type="protein sequence ID" value="KKM57502.1"/>
    <property type="molecule type" value="Genomic_DNA"/>
</dbReference>
<protein>
    <submittedName>
        <fullName evidence="1">Uncharacterized protein</fullName>
    </submittedName>
</protein>
<comment type="caution">
    <text evidence="1">The sequence shown here is derived from an EMBL/GenBank/DDBJ whole genome shotgun (WGS) entry which is preliminary data.</text>
</comment>
<organism evidence="1">
    <name type="scientific">marine sediment metagenome</name>
    <dbReference type="NCBI Taxonomy" id="412755"/>
    <lineage>
        <taxon>unclassified sequences</taxon>
        <taxon>metagenomes</taxon>
        <taxon>ecological metagenomes</taxon>
    </lineage>
</organism>
<proteinExistence type="predicted"/>
<accession>A0A0F9L6C3</accession>
<reference evidence="1" key="1">
    <citation type="journal article" date="2015" name="Nature">
        <title>Complex archaea that bridge the gap between prokaryotes and eukaryotes.</title>
        <authorList>
            <person name="Spang A."/>
            <person name="Saw J.H."/>
            <person name="Jorgensen S.L."/>
            <person name="Zaremba-Niedzwiedzka K."/>
            <person name="Martijn J."/>
            <person name="Lind A.E."/>
            <person name="van Eijk R."/>
            <person name="Schleper C."/>
            <person name="Guy L."/>
            <person name="Ettema T.J."/>
        </authorList>
    </citation>
    <scope>NUCLEOTIDE SEQUENCE</scope>
</reference>
<dbReference type="AlphaFoldDB" id="A0A0F9L6C3"/>